<name>A0A0V1CFQ6_TRIBR</name>
<evidence type="ECO:0000256" key="1">
    <source>
        <dbReference type="SAM" id="MobiDB-lite"/>
    </source>
</evidence>
<dbReference type="AlphaFoldDB" id="A0A0V1CFQ6"/>
<gene>
    <name evidence="2" type="ORF">T03_7038</name>
</gene>
<proteinExistence type="predicted"/>
<organism evidence="2 3">
    <name type="scientific">Trichinella britovi</name>
    <name type="common">Parasitic roundworm</name>
    <dbReference type="NCBI Taxonomy" id="45882"/>
    <lineage>
        <taxon>Eukaryota</taxon>
        <taxon>Metazoa</taxon>
        <taxon>Ecdysozoa</taxon>
        <taxon>Nematoda</taxon>
        <taxon>Enoplea</taxon>
        <taxon>Dorylaimia</taxon>
        <taxon>Trichinellida</taxon>
        <taxon>Trichinellidae</taxon>
        <taxon>Trichinella</taxon>
    </lineage>
</organism>
<evidence type="ECO:0000313" key="2">
    <source>
        <dbReference type="EMBL" id="KRY48132.1"/>
    </source>
</evidence>
<keyword evidence="3" id="KW-1185">Reference proteome</keyword>
<feature type="region of interest" description="Disordered" evidence="1">
    <location>
        <begin position="41"/>
        <end position="61"/>
    </location>
</feature>
<reference evidence="2 3" key="1">
    <citation type="submission" date="2015-01" db="EMBL/GenBank/DDBJ databases">
        <title>Evolution of Trichinella species and genotypes.</title>
        <authorList>
            <person name="Korhonen P.K."/>
            <person name="Edoardo P."/>
            <person name="Giuseppe L.R."/>
            <person name="Gasser R.B."/>
        </authorList>
    </citation>
    <scope>NUCLEOTIDE SEQUENCE [LARGE SCALE GENOMIC DNA]</scope>
    <source>
        <strain evidence="2">ISS120</strain>
    </source>
</reference>
<dbReference type="Proteomes" id="UP000054653">
    <property type="component" value="Unassembled WGS sequence"/>
</dbReference>
<accession>A0A0V1CFQ6</accession>
<evidence type="ECO:0000313" key="3">
    <source>
        <dbReference type="Proteomes" id="UP000054653"/>
    </source>
</evidence>
<dbReference type="EMBL" id="JYDI01000217">
    <property type="protein sequence ID" value="KRY48132.1"/>
    <property type="molecule type" value="Genomic_DNA"/>
</dbReference>
<protein>
    <submittedName>
        <fullName evidence="2">Uncharacterized protein</fullName>
    </submittedName>
</protein>
<comment type="caution">
    <text evidence="2">The sequence shown here is derived from an EMBL/GenBank/DDBJ whole genome shotgun (WGS) entry which is preliminary data.</text>
</comment>
<sequence length="225" mass="25591">MGGGGLGKEKKETKAGLLLSRQTAGLRLGKVCNAQRYRLEKETDRQKNNKTKSKQTLKNETGGIKRTTNIFSLWDRQCRDRSGVTQSVRECGKPVPLVGKREYQEKKKQKKSKFDKGIIPRRSPIADDLRQSTAYRSEKLLEKRVQLFCSFALGWKKQLFIHKDDTLHDKIHILPFSYYFFSNSPDQPTGVDSVTSLQLPHTPQSTTIITTAIPLLVLYQNGDHA</sequence>